<dbReference type="SUPFAM" id="SSF52047">
    <property type="entry name" value="RNI-like"/>
    <property type="match status" value="1"/>
</dbReference>
<reference evidence="2" key="1">
    <citation type="submission" date="2016-03" db="EMBL/GenBank/DDBJ databases">
        <title>Mechanisms controlling the formation of the plant cell surface in tip-growing cells are functionally conserved among land plants.</title>
        <authorList>
            <person name="Honkanen S."/>
            <person name="Jones V.A."/>
            <person name="Morieri G."/>
            <person name="Champion C."/>
            <person name="Hetherington A.J."/>
            <person name="Kelly S."/>
            <person name="Saint-Marcoux D."/>
            <person name="Proust H."/>
            <person name="Prescott H."/>
            <person name="Dolan L."/>
        </authorList>
    </citation>
    <scope>NUCLEOTIDE SEQUENCE [LARGE SCALE GENOMIC DNA]</scope>
    <source>
        <tissue evidence="2">Whole gametophyte</tissue>
    </source>
</reference>
<evidence type="ECO:0000259" key="1">
    <source>
        <dbReference type="Pfam" id="PF12937"/>
    </source>
</evidence>
<dbReference type="InterPro" id="IPR032675">
    <property type="entry name" value="LRR_dom_sf"/>
</dbReference>
<dbReference type="Proteomes" id="UP000077202">
    <property type="component" value="Unassembled WGS sequence"/>
</dbReference>
<organism evidence="2 3">
    <name type="scientific">Marchantia polymorpha subsp. ruderalis</name>
    <dbReference type="NCBI Taxonomy" id="1480154"/>
    <lineage>
        <taxon>Eukaryota</taxon>
        <taxon>Viridiplantae</taxon>
        <taxon>Streptophyta</taxon>
        <taxon>Embryophyta</taxon>
        <taxon>Marchantiophyta</taxon>
        <taxon>Marchantiopsida</taxon>
        <taxon>Marchantiidae</taxon>
        <taxon>Marchantiales</taxon>
        <taxon>Marchantiaceae</taxon>
        <taxon>Marchantia</taxon>
    </lineage>
</organism>
<dbReference type="EMBL" id="LVLJ01000679">
    <property type="protein sequence ID" value="OAE33155.1"/>
    <property type="molecule type" value="Genomic_DNA"/>
</dbReference>
<dbReference type="SUPFAM" id="SSF81383">
    <property type="entry name" value="F-box domain"/>
    <property type="match status" value="1"/>
</dbReference>
<proteinExistence type="predicted"/>
<dbReference type="AlphaFoldDB" id="A0A176WLA0"/>
<feature type="domain" description="F-box" evidence="1">
    <location>
        <begin position="85"/>
        <end position="124"/>
    </location>
</feature>
<accession>A0A176WLA0</accession>
<name>A0A176WLA0_MARPO</name>
<dbReference type="InterPro" id="IPR036047">
    <property type="entry name" value="F-box-like_dom_sf"/>
</dbReference>
<evidence type="ECO:0000313" key="3">
    <source>
        <dbReference type="Proteomes" id="UP000077202"/>
    </source>
</evidence>
<dbReference type="InterPro" id="IPR006553">
    <property type="entry name" value="Leu-rich_rpt_Cys-con_subtyp"/>
</dbReference>
<comment type="caution">
    <text evidence="2">The sequence shown here is derived from an EMBL/GenBank/DDBJ whole genome shotgun (WGS) entry which is preliminary data.</text>
</comment>
<evidence type="ECO:0000313" key="2">
    <source>
        <dbReference type="EMBL" id="OAE33155.1"/>
    </source>
</evidence>
<protein>
    <recommendedName>
        <fullName evidence="1">F-box domain-containing protein</fullName>
    </recommendedName>
</protein>
<dbReference type="Pfam" id="PF12937">
    <property type="entry name" value="F-box-like"/>
    <property type="match status" value="1"/>
</dbReference>
<sequence length="410" mass="45120">MKVFAVSKLLWFMRPRGGGGGGGEAGGKKRSTEEAPNAADIRAAELLLQTRPPAMAMESCPRRGHDDELVVVVPEEGPWAGLTGEALAEVFDRLPLEDRMRAVPLVCKDWREAALSPTAWRNVDMGPWMASKADEYCDWESEVDMKAAVLAVVDRSRGQLKRLRTGYCTNEIVDYIAAKCPLLQELSIHHSFMVGDESATNLARRCRKLERLDLSECYSVSAASIRAFGLNCPSLVSFTRNMTDILHYDHVVAPRGDEEAAAIAAHMVSLQDLHMRRMSSLTDSGLLLLAHSCCERLQTLDLACCDSLSQQALDKASALCSKLRHFVRPIKARMHVDPKFMPGLYIIVLAASKQASMSSADRWLLDARCSYDAYYTKTSARGHVSTILPSQGAGGNGCEKLDMSSLDYAF</sequence>
<dbReference type="Gene3D" id="3.80.10.10">
    <property type="entry name" value="Ribonuclease Inhibitor"/>
    <property type="match status" value="1"/>
</dbReference>
<dbReference type="SMART" id="SM00367">
    <property type="entry name" value="LRR_CC"/>
    <property type="match status" value="4"/>
</dbReference>
<dbReference type="PANTHER" id="PTHR38926:SF5">
    <property type="entry name" value="F-BOX AND LEUCINE-RICH REPEAT PROTEIN 6"/>
    <property type="match status" value="1"/>
</dbReference>
<dbReference type="PANTHER" id="PTHR38926">
    <property type="entry name" value="F-BOX DOMAIN CONTAINING PROTEIN, EXPRESSED"/>
    <property type="match status" value="1"/>
</dbReference>
<dbReference type="InterPro" id="IPR001810">
    <property type="entry name" value="F-box_dom"/>
</dbReference>
<keyword evidence="3" id="KW-1185">Reference proteome</keyword>
<dbReference type="Gene3D" id="1.20.1280.50">
    <property type="match status" value="1"/>
</dbReference>
<gene>
    <name evidence="2" type="ORF">AXG93_4773s1280</name>
</gene>